<dbReference type="OrthoDB" id="6562952at2"/>
<dbReference type="Proteomes" id="UP000198515">
    <property type="component" value="Unassembled WGS sequence"/>
</dbReference>
<gene>
    <name evidence="1" type="ORF">GA0061070_10216</name>
</gene>
<protein>
    <submittedName>
        <fullName evidence="1">Uncharacterized protein</fullName>
    </submittedName>
</protein>
<sequence length="66" mass="7753">MMTRKSWFQHTECTTQQADELVEQYRCRGVEVQRSLNPDFITWTVSARLPEQQNGKRGRPWGGRLG</sequence>
<accession>A0A1C4E6F6</accession>
<keyword evidence="2" id="KW-1185">Reference proteome</keyword>
<dbReference type="EMBL" id="FMBC01000021">
    <property type="protein sequence ID" value="SCC39237.1"/>
    <property type="molecule type" value="Genomic_DNA"/>
</dbReference>
<evidence type="ECO:0000313" key="1">
    <source>
        <dbReference type="EMBL" id="SCC39237.1"/>
    </source>
</evidence>
<proteinExistence type="predicted"/>
<dbReference type="RefSeq" id="WP_090136268.1">
    <property type="nucleotide sequence ID" value="NZ_FMBC01000021.1"/>
</dbReference>
<evidence type="ECO:0000313" key="2">
    <source>
        <dbReference type="Proteomes" id="UP000198515"/>
    </source>
</evidence>
<reference evidence="2" key="1">
    <citation type="submission" date="2016-08" db="EMBL/GenBank/DDBJ databases">
        <authorList>
            <person name="Varghese N."/>
            <person name="Submissions Spin"/>
        </authorList>
    </citation>
    <scope>NUCLEOTIDE SEQUENCE [LARGE SCALE GENOMIC DNA]</scope>
    <source>
        <strain evidence="2">REICA_142</strain>
    </source>
</reference>
<name>A0A1C4E6F6_9ENTR</name>
<organism evidence="1 2">
    <name type="scientific">Kosakonia oryziphila</name>
    <dbReference type="NCBI Taxonomy" id="1005667"/>
    <lineage>
        <taxon>Bacteria</taxon>
        <taxon>Pseudomonadati</taxon>
        <taxon>Pseudomonadota</taxon>
        <taxon>Gammaproteobacteria</taxon>
        <taxon>Enterobacterales</taxon>
        <taxon>Enterobacteriaceae</taxon>
        <taxon>Kosakonia</taxon>
    </lineage>
</organism>
<dbReference type="AlphaFoldDB" id="A0A1C4E6F6"/>